<feature type="compositionally biased region" description="Polar residues" evidence="1">
    <location>
        <begin position="203"/>
        <end position="225"/>
    </location>
</feature>
<keyword evidence="3" id="KW-1185">Reference proteome</keyword>
<evidence type="ECO:0000313" key="3">
    <source>
        <dbReference type="Proteomes" id="UP001059596"/>
    </source>
</evidence>
<reference evidence="2" key="1">
    <citation type="journal article" date="2023" name="Genome Biol. Evol.">
        <title>Long-read-based Genome Assembly of Drosophila gunungcola Reveals Fewer Chemosensory Genes in Flower-breeding Species.</title>
        <authorList>
            <person name="Negi A."/>
            <person name="Liao B.Y."/>
            <person name="Yeh S.D."/>
        </authorList>
    </citation>
    <scope>NUCLEOTIDE SEQUENCE</scope>
    <source>
        <strain evidence="2">Sukarami</strain>
    </source>
</reference>
<evidence type="ECO:0000313" key="2">
    <source>
        <dbReference type="EMBL" id="KAI8036800.1"/>
    </source>
</evidence>
<feature type="region of interest" description="Disordered" evidence="1">
    <location>
        <begin position="203"/>
        <end position="239"/>
    </location>
</feature>
<gene>
    <name evidence="2" type="ORF">M5D96_010601</name>
</gene>
<proteinExistence type="predicted"/>
<dbReference type="AlphaFoldDB" id="A0A9Q0BM93"/>
<protein>
    <submittedName>
        <fullName evidence="2">Uncharacterized protein</fullName>
    </submittedName>
</protein>
<feature type="region of interest" description="Disordered" evidence="1">
    <location>
        <begin position="145"/>
        <end position="175"/>
    </location>
</feature>
<sequence>MESQPDCESSGQMVKQTEEKLPKCCFVITVGSNGHIEISSHKPDNVANTPEDGKYCDNSTLTDKAVNQKFSIDVLKDYANGINDLQANLADDQEVKSLRKNKINVELQKTLVLPRFVKICNKDLANRPSFVVLGDALARNRVKQDMGHPRSEQLVPCHAQQQTSRSHISSHAGSQTDQYCAQKSVEFNNNSTQKAQVRQKLNSLNNKSTQLVPETRNKAGNTSFSQKQHQKLSEQIQQQHQLQLHEQTQNEHNQKLIEMQEELHKQHFFTYVLRFLTNDPEWSNTRQTYDVSWPAIPEFGTGQLVELFLLQLQQLLFAEDTSSLPNAPD</sequence>
<organism evidence="2 3">
    <name type="scientific">Drosophila gunungcola</name>
    <name type="common">fruit fly</name>
    <dbReference type="NCBI Taxonomy" id="103775"/>
    <lineage>
        <taxon>Eukaryota</taxon>
        <taxon>Metazoa</taxon>
        <taxon>Ecdysozoa</taxon>
        <taxon>Arthropoda</taxon>
        <taxon>Hexapoda</taxon>
        <taxon>Insecta</taxon>
        <taxon>Pterygota</taxon>
        <taxon>Neoptera</taxon>
        <taxon>Endopterygota</taxon>
        <taxon>Diptera</taxon>
        <taxon>Brachycera</taxon>
        <taxon>Muscomorpha</taxon>
        <taxon>Ephydroidea</taxon>
        <taxon>Drosophilidae</taxon>
        <taxon>Drosophila</taxon>
        <taxon>Sophophora</taxon>
    </lineage>
</organism>
<comment type="caution">
    <text evidence="2">The sequence shown here is derived from an EMBL/GenBank/DDBJ whole genome shotgun (WGS) entry which is preliminary data.</text>
</comment>
<evidence type="ECO:0000256" key="1">
    <source>
        <dbReference type="SAM" id="MobiDB-lite"/>
    </source>
</evidence>
<dbReference type="EMBL" id="JAMKOV010000015">
    <property type="protein sequence ID" value="KAI8036800.1"/>
    <property type="molecule type" value="Genomic_DNA"/>
</dbReference>
<dbReference type="Proteomes" id="UP001059596">
    <property type="component" value="Unassembled WGS sequence"/>
</dbReference>
<accession>A0A9Q0BM93</accession>
<feature type="compositionally biased region" description="Polar residues" evidence="1">
    <location>
        <begin position="159"/>
        <end position="175"/>
    </location>
</feature>
<name>A0A9Q0BM93_9MUSC</name>